<evidence type="ECO:0000313" key="2">
    <source>
        <dbReference type="EMBL" id="QTC92024.1"/>
    </source>
</evidence>
<dbReference type="PROSITE" id="PS51257">
    <property type="entry name" value="PROKAR_LIPOPROTEIN"/>
    <property type="match status" value="1"/>
</dbReference>
<evidence type="ECO:0008006" key="4">
    <source>
        <dbReference type="Google" id="ProtNLM"/>
    </source>
</evidence>
<feature type="chain" id="PRO_5036925433" description="Bacterial Ig domain-containing protein" evidence="1">
    <location>
        <begin position="21"/>
        <end position="254"/>
    </location>
</feature>
<dbReference type="InterPro" id="IPR013783">
    <property type="entry name" value="Ig-like_fold"/>
</dbReference>
<keyword evidence="1" id="KW-0732">Signal</keyword>
<keyword evidence="3" id="KW-1185">Reference proteome</keyword>
<name>A0A975C2T1_9CAUL</name>
<dbReference type="RefSeq" id="WP_207871351.1">
    <property type="nucleotide sequence ID" value="NZ_CP062222.1"/>
</dbReference>
<dbReference type="Proteomes" id="UP000663918">
    <property type="component" value="Chromosome"/>
</dbReference>
<feature type="signal peptide" evidence="1">
    <location>
        <begin position="1"/>
        <end position="20"/>
    </location>
</feature>
<gene>
    <name evidence="2" type="ORF">IFJ75_03660</name>
</gene>
<dbReference type="KEGG" id="bgoe:IFJ75_03660"/>
<evidence type="ECO:0000256" key="1">
    <source>
        <dbReference type="SAM" id="SignalP"/>
    </source>
</evidence>
<dbReference type="EMBL" id="CP062222">
    <property type="protein sequence ID" value="QTC92024.1"/>
    <property type="molecule type" value="Genomic_DNA"/>
</dbReference>
<dbReference type="Gene3D" id="2.60.40.10">
    <property type="entry name" value="Immunoglobulins"/>
    <property type="match status" value="2"/>
</dbReference>
<accession>A0A975C2T1</accession>
<protein>
    <recommendedName>
        <fullName evidence="4">Bacterial Ig domain-containing protein</fullName>
    </recommendedName>
</protein>
<dbReference type="AlphaFoldDB" id="A0A975C2T1"/>
<proteinExistence type="predicted"/>
<organism evidence="2 3">
    <name type="scientific">Brevundimonas goettingensis</name>
    <dbReference type="NCBI Taxonomy" id="2774190"/>
    <lineage>
        <taxon>Bacteria</taxon>
        <taxon>Pseudomonadati</taxon>
        <taxon>Pseudomonadota</taxon>
        <taxon>Alphaproteobacteria</taxon>
        <taxon>Caulobacterales</taxon>
        <taxon>Caulobacteraceae</taxon>
        <taxon>Brevundimonas</taxon>
    </lineage>
</organism>
<evidence type="ECO:0000313" key="3">
    <source>
        <dbReference type="Proteomes" id="UP000663918"/>
    </source>
</evidence>
<sequence>MKRRIFVIGMTVLAGLGGVACSPAPQGRAPEAQAAAGWVTPPQIEAVERTAAGLTVRGRAAPQGRVVLRAAGGTAYAVGADANGRFDLQVRSPANDTLFLVETQDGQDASPAPYRMLVSHDPAGPTALLSPGAPTKRLDPAGPLDVVDSDGHALLASGRATAGSSVAVSVAGRAPTQVRVGADGRWSLVLTNEGAGAAEIVVAGRRYAYPGPALGAGGGAGGGDGLAMVSNPQGWSVSWPVPPRSRQGSWFPAG</sequence>
<reference evidence="2" key="1">
    <citation type="submission" date="2020-09" db="EMBL/GenBank/DDBJ databases">
        <title>Brevundimonas sp. LVF2 isolated from a puddle in Goettingen, Germany.</title>
        <authorList>
            <person name="Friedrich I."/>
            <person name="Klassen A."/>
            <person name="Hannes N."/>
            <person name="Schneider D."/>
            <person name="Hertel R."/>
            <person name="Daniel R."/>
        </authorList>
    </citation>
    <scope>NUCLEOTIDE SEQUENCE</scope>
    <source>
        <strain evidence="2">LVF2</strain>
    </source>
</reference>